<dbReference type="PANTHER" id="PTHR43280">
    <property type="entry name" value="ARAC-FAMILY TRANSCRIPTIONAL REGULATOR"/>
    <property type="match status" value="1"/>
</dbReference>
<keyword evidence="6" id="KW-1185">Reference proteome</keyword>
<dbReference type="InterPro" id="IPR013096">
    <property type="entry name" value="Cupin_2"/>
</dbReference>
<dbReference type="AlphaFoldDB" id="A0A415E7W4"/>
<dbReference type="GO" id="GO:0043565">
    <property type="term" value="F:sequence-specific DNA binding"/>
    <property type="evidence" value="ECO:0007669"/>
    <property type="project" value="InterPro"/>
</dbReference>
<evidence type="ECO:0000313" key="5">
    <source>
        <dbReference type="EMBL" id="RHJ89760.1"/>
    </source>
</evidence>
<keyword evidence="3" id="KW-0804">Transcription</keyword>
<dbReference type="RefSeq" id="WP_118333801.1">
    <property type="nucleotide sequence ID" value="NZ_QRMS01000001.1"/>
</dbReference>
<name>A0A415E7W4_9FIRM</name>
<dbReference type="InterPro" id="IPR009057">
    <property type="entry name" value="Homeodomain-like_sf"/>
</dbReference>
<dbReference type="Gene3D" id="2.60.120.10">
    <property type="entry name" value="Jelly Rolls"/>
    <property type="match status" value="1"/>
</dbReference>
<dbReference type="InterPro" id="IPR014710">
    <property type="entry name" value="RmlC-like_jellyroll"/>
</dbReference>
<dbReference type="PANTHER" id="PTHR43280:SF2">
    <property type="entry name" value="HTH-TYPE TRANSCRIPTIONAL REGULATOR EXSA"/>
    <property type="match status" value="1"/>
</dbReference>
<evidence type="ECO:0000256" key="3">
    <source>
        <dbReference type="ARBA" id="ARBA00023163"/>
    </source>
</evidence>
<dbReference type="Pfam" id="PF12833">
    <property type="entry name" value="HTH_18"/>
    <property type="match status" value="1"/>
</dbReference>
<protein>
    <submittedName>
        <fullName evidence="5">AraC family transcriptional regulator</fullName>
    </submittedName>
</protein>
<dbReference type="Proteomes" id="UP000284841">
    <property type="component" value="Unassembled WGS sequence"/>
</dbReference>
<dbReference type="EMBL" id="QRMS01000001">
    <property type="protein sequence ID" value="RHJ89760.1"/>
    <property type="molecule type" value="Genomic_DNA"/>
</dbReference>
<evidence type="ECO:0000256" key="2">
    <source>
        <dbReference type="ARBA" id="ARBA00023125"/>
    </source>
</evidence>
<keyword evidence="1" id="KW-0805">Transcription regulation</keyword>
<dbReference type="PROSITE" id="PS01124">
    <property type="entry name" value="HTH_ARAC_FAMILY_2"/>
    <property type="match status" value="1"/>
</dbReference>
<dbReference type="InterPro" id="IPR011051">
    <property type="entry name" value="RmlC_Cupin_sf"/>
</dbReference>
<dbReference type="SUPFAM" id="SSF51182">
    <property type="entry name" value="RmlC-like cupins"/>
    <property type="match status" value="1"/>
</dbReference>
<dbReference type="STRING" id="1776384.GCA_900086585_03116"/>
<sequence length="620" mass="71076">MLFEKITYQDDFPINITIANIDEYPLHYHQDIKFVYVLKGEVRLKNGYCYYTLKEGDIFTNAGHEVHNLTSTGKDNVVALMQISTRHFSQYFPTLSRSCYRTYSNNPTSKKHDSLREKLLQILLHYSIKSFNYKSECTYLMVDVIKLLEKYFNLFAFEGNVVINFESSDLITVERISRIINYIYQYYAQRITLEDLAEIEHLSTFYLSHIIKNCTGMNFRDFLCFARVEWSEIELLDTDKKISQVARDVGFSTTAYYEKHFEKWFKRTPAEHRAHFRPLVKSELHPGSLKPIPVNRIIMLIKNTLSSLNSQRNHASLVNCLDLELDIDIHSKPITTIDHRLEVQVSAEDLCQMGSNLLTPLKSLLPSVVSILYSDVGQVKDAQDFASALQKDGFHAEAKKYAEGVLTSSYGNDSIAYPIYVFNRLLRSNEHWIHLRLRDPGRTSQMIKGLPAALTSCGIKKPVFYAYQVLSMVKGDIICWGKQYCVVRTSGADPSYVMIVSNFNDEIYSLCAQKSTAHQVRNALNDFKDETNYNVSLNLEPGMYSVMKYTFTKDRNVFAYMSALDFTDDESALGPAPALIATEPDLDIYVEDVRTTFNINFSLKGAGIQIAFIRRKGGSI</sequence>
<keyword evidence="2" id="KW-0238">DNA-binding</keyword>
<evidence type="ECO:0000259" key="4">
    <source>
        <dbReference type="PROSITE" id="PS01124"/>
    </source>
</evidence>
<dbReference type="Gene3D" id="1.10.10.60">
    <property type="entry name" value="Homeodomain-like"/>
    <property type="match status" value="2"/>
</dbReference>
<accession>A0A415E7W4</accession>
<dbReference type="Pfam" id="PF07883">
    <property type="entry name" value="Cupin_2"/>
    <property type="match status" value="1"/>
</dbReference>
<gene>
    <name evidence="5" type="ORF">DW099_04130</name>
</gene>
<proteinExistence type="predicted"/>
<dbReference type="PROSITE" id="PS00041">
    <property type="entry name" value="HTH_ARAC_FAMILY_1"/>
    <property type="match status" value="1"/>
</dbReference>
<dbReference type="SUPFAM" id="SSF46689">
    <property type="entry name" value="Homeodomain-like"/>
    <property type="match status" value="2"/>
</dbReference>
<dbReference type="SMART" id="SM00342">
    <property type="entry name" value="HTH_ARAC"/>
    <property type="match status" value="1"/>
</dbReference>
<organism evidence="5 6">
    <name type="scientific">Emergencia timonensis</name>
    <dbReference type="NCBI Taxonomy" id="1776384"/>
    <lineage>
        <taxon>Bacteria</taxon>
        <taxon>Bacillati</taxon>
        <taxon>Bacillota</taxon>
        <taxon>Clostridia</taxon>
        <taxon>Peptostreptococcales</taxon>
        <taxon>Anaerovoracaceae</taxon>
        <taxon>Emergencia</taxon>
    </lineage>
</organism>
<evidence type="ECO:0000256" key="1">
    <source>
        <dbReference type="ARBA" id="ARBA00023015"/>
    </source>
</evidence>
<dbReference type="InterPro" id="IPR018062">
    <property type="entry name" value="HTH_AraC-typ_CS"/>
</dbReference>
<dbReference type="GO" id="GO:0003700">
    <property type="term" value="F:DNA-binding transcription factor activity"/>
    <property type="evidence" value="ECO:0007669"/>
    <property type="project" value="InterPro"/>
</dbReference>
<dbReference type="OrthoDB" id="9776971at2"/>
<reference evidence="5 6" key="1">
    <citation type="submission" date="2018-08" db="EMBL/GenBank/DDBJ databases">
        <title>A genome reference for cultivated species of the human gut microbiota.</title>
        <authorList>
            <person name="Zou Y."/>
            <person name="Xue W."/>
            <person name="Luo G."/>
        </authorList>
    </citation>
    <scope>NUCLEOTIDE SEQUENCE [LARGE SCALE GENOMIC DNA]</scope>
    <source>
        <strain evidence="5 6">AM07-24</strain>
    </source>
</reference>
<dbReference type="InterPro" id="IPR018060">
    <property type="entry name" value="HTH_AraC"/>
</dbReference>
<evidence type="ECO:0000313" key="6">
    <source>
        <dbReference type="Proteomes" id="UP000284841"/>
    </source>
</evidence>
<feature type="domain" description="HTH araC/xylS-type" evidence="4">
    <location>
        <begin position="177"/>
        <end position="275"/>
    </location>
</feature>
<comment type="caution">
    <text evidence="5">The sequence shown here is derived from an EMBL/GenBank/DDBJ whole genome shotgun (WGS) entry which is preliminary data.</text>
</comment>